<dbReference type="RefSeq" id="XP_062729640.1">
    <property type="nucleotide sequence ID" value="XM_062873000.1"/>
</dbReference>
<sequence>MKPYPDSGVSVHTALYNIHHHQAAQLLAVNNPTGKATCITETSITKQFMQNIGKRTASMAAAYAPTGCLTNDPKTTHIAQLVAFGQTVYRESVKWPKWIRLGA</sequence>
<keyword evidence="2" id="KW-1185">Reference proteome</keyword>
<proteinExistence type="predicted"/>
<gene>
    <name evidence="1" type="ORF">QC761_0094280</name>
</gene>
<dbReference type="Proteomes" id="UP001322138">
    <property type="component" value="Unassembled WGS sequence"/>
</dbReference>
<protein>
    <submittedName>
        <fullName evidence="1">Uncharacterized protein</fullName>
    </submittedName>
</protein>
<reference evidence="1 2" key="1">
    <citation type="journal article" date="2023" name="bioRxiv">
        <title>High-quality genome assemblies of four members of thePodospora anserinaspecies complex.</title>
        <authorList>
            <person name="Ament-Velasquez S.L."/>
            <person name="Vogan A.A."/>
            <person name="Wallerman O."/>
            <person name="Hartmann F."/>
            <person name="Gautier V."/>
            <person name="Silar P."/>
            <person name="Giraud T."/>
            <person name="Johannesson H."/>
        </authorList>
    </citation>
    <scope>NUCLEOTIDE SEQUENCE [LARGE SCALE GENOMIC DNA]</scope>
    <source>
        <strain evidence="1 2">CBS 112042</strain>
    </source>
</reference>
<comment type="caution">
    <text evidence="1">The sequence shown here is derived from an EMBL/GenBank/DDBJ whole genome shotgun (WGS) entry which is preliminary data.</text>
</comment>
<dbReference type="GeneID" id="87892359"/>
<name>A0ABR0FC48_9PEZI</name>
<evidence type="ECO:0000313" key="2">
    <source>
        <dbReference type="Proteomes" id="UP001322138"/>
    </source>
</evidence>
<organism evidence="1 2">
    <name type="scientific">Podospora bellae-mahoneyi</name>
    <dbReference type="NCBI Taxonomy" id="2093777"/>
    <lineage>
        <taxon>Eukaryota</taxon>
        <taxon>Fungi</taxon>
        <taxon>Dikarya</taxon>
        <taxon>Ascomycota</taxon>
        <taxon>Pezizomycotina</taxon>
        <taxon>Sordariomycetes</taxon>
        <taxon>Sordariomycetidae</taxon>
        <taxon>Sordariales</taxon>
        <taxon>Podosporaceae</taxon>
        <taxon>Podospora</taxon>
    </lineage>
</organism>
<accession>A0ABR0FC48</accession>
<dbReference type="EMBL" id="JAFFGZ010000008">
    <property type="protein sequence ID" value="KAK4640664.1"/>
    <property type="molecule type" value="Genomic_DNA"/>
</dbReference>
<evidence type="ECO:0000313" key="1">
    <source>
        <dbReference type="EMBL" id="KAK4640664.1"/>
    </source>
</evidence>